<dbReference type="AlphaFoldDB" id="D0EL71"/>
<gene>
    <name evidence="4" type="primary">ZPD</name>
</gene>
<dbReference type="OrthoDB" id="6098271at2759"/>
<dbReference type="Pfam" id="PF25272">
    <property type="entry name" value="VERL_C"/>
    <property type="match status" value="1"/>
</dbReference>
<feature type="compositionally biased region" description="Basic and acidic residues" evidence="1">
    <location>
        <begin position="330"/>
        <end position="350"/>
    </location>
</feature>
<organism evidence="4">
    <name type="scientific">Haliotis rufescens</name>
    <name type="common">California red abalone</name>
    <dbReference type="NCBI Taxonomy" id="6454"/>
    <lineage>
        <taxon>Eukaryota</taxon>
        <taxon>Metazoa</taxon>
        <taxon>Spiralia</taxon>
        <taxon>Lophotrochozoa</taxon>
        <taxon>Mollusca</taxon>
        <taxon>Gastropoda</taxon>
        <taxon>Vetigastropoda</taxon>
        <taxon>Lepetellida</taxon>
        <taxon>Haliotoidea</taxon>
        <taxon>Haliotidae</taxon>
        <taxon>Haliotis</taxon>
    </lineage>
</organism>
<dbReference type="PROSITE" id="PS51257">
    <property type="entry name" value="PROKAR_LIPOPROTEIN"/>
    <property type="match status" value="1"/>
</dbReference>
<name>D0EL71_HALRU</name>
<evidence type="ECO:0000256" key="2">
    <source>
        <dbReference type="SAM" id="SignalP"/>
    </source>
</evidence>
<sequence length="393" mass="43663">MRSVIFLLLSVGFGSLSCQRLEPGQVNITCGRLKDNTAKINYFGDSIRVSAFMRNGKSCAFKQDVAKATWSLDVAFTGRGDKCVMTKMPHRHIYSIEVLSRRGSPVFESDEDEKFLMECNFETYKEEKEESVPLIDVKHPPKVVDTHEGMVSNSNYTVELVGMEGQKLKSAEVGLIVRLKVTMSPSKEEKDLGFMPVRCDVVTPDERQSSAILADGCGTGFPFDRKKGFQMIKMVGVSPPFRVFRLHPKKSVGFKCSFVTCKEDCIGSTCEVEDSNLPRLKRDAEPPKFVHATTGDTEIEGSDLNPQGELQMVAAEFYVLQDSTFVHTDAETDLKPKPEDVRGPLPEDVHGAPARRCPTGPCPKMSARPPARKMSPGPRSRKSPENLYLARCP</sequence>
<evidence type="ECO:0000256" key="1">
    <source>
        <dbReference type="SAM" id="MobiDB-lite"/>
    </source>
</evidence>
<evidence type="ECO:0000313" key="4">
    <source>
        <dbReference type="EMBL" id="ACX37443.1"/>
    </source>
</evidence>
<dbReference type="InterPro" id="IPR001507">
    <property type="entry name" value="ZP_dom"/>
</dbReference>
<feature type="signal peptide" evidence="2">
    <location>
        <begin position="1"/>
        <end position="18"/>
    </location>
</feature>
<dbReference type="PROSITE" id="PS51034">
    <property type="entry name" value="ZP_2"/>
    <property type="match status" value="1"/>
</dbReference>
<feature type="region of interest" description="Disordered" evidence="1">
    <location>
        <begin position="330"/>
        <end position="393"/>
    </location>
</feature>
<proteinExistence type="evidence at transcript level"/>
<evidence type="ECO:0000259" key="3">
    <source>
        <dbReference type="PROSITE" id="PS51034"/>
    </source>
</evidence>
<feature type="domain" description="ZP" evidence="3">
    <location>
        <begin position="17"/>
        <end position="277"/>
    </location>
</feature>
<protein>
    <submittedName>
        <fullName evidence="4">Zona pellucida domain protein D</fullName>
    </submittedName>
</protein>
<feature type="chain" id="PRO_5003007689" evidence="2">
    <location>
        <begin position="19"/>
        <end position="393"/>
    </location>
</feature>
<accession>D0EL71</accession>
<dbReference type="EMBL" id="GQ851924">
    <property type="protein sequence ID" value="ACX37443.1"/>
    <property type="molecule type" value="mRNA"/>
</dbReference>
<reference evidence="4" key="1">
    <citation type="journal article" date="2010" name="Mol. Biol. Evol.">
        <title>ZP domain proteins in the abalone egg coat include a paralog of VERL under positive selection that binds lysin and 18-kDa sperm proteins.</title>
        <authorList>
            <person name="Aagaard J.E."/>
            <person name="Vacquier V.D."/>
            <person name="Maccoss M.J."/>
            <person name="Swanson W.J."/>
        </authorList>
    </citation>
    <scope>NUCLEOTIDE SEQUENCE</scope>
</reference>
<keyword evidence="2" id="KW-0732">Signal</keyword>
<dbReference type="InterPro" id="IPR057371">
    <property type="entry name" value="VERL_C"/>
</dbReference>